<name>A0A8S1AVD6_ARCPL</name>
<gene>
    <name evidence="2" type="ORF">APLA_LOCUS12882</name>
</gene>
<evidence type="ECO:0008006" key="4">
    <source>
        <dbReference type="Google" id="ProtNLM"/>
    </source>
</evidence>
<keyword evidence="3" id="KW-1185">Reference proteome</keyword>
<organism evidence="2 3">
    <name type="scientific">Arctia plantaginis</name>
    <name type="common">Wood tiger moth</name>
    <name type="synonym">Phalaena plantaginis</name>
    <dbReference type="NCBI Taxonomy" id="874455"/>
    <lineage>
        <taxon>Eukaryota</taxon>
        <taxon>Metazoa</taxon>
        <taxon>Ecdysozoa</taxon>
        <taxon>Arthropoda</taxon>
        <taxon>Hexapoda</taxon>
        <taxon>Insecta</taxon>
        <taxon>Pterygota</taxon>
        <taxon>Neoptera</taxon>
        <taxon>Endopterygota</taxon>
        <taxon>Lepidoptera</taxon>
        <taxon>Glossata</taxon>
        <taxon>Ditrysia</taxon>
        <taxon>Noctuoidea</taxon>
        <taxon>Erebidae</taxon>
        <taxon>Arctiinae</taxon>
        <taxon>Arctia</taxon>
    </lineage>
</organism>
<feature type="region of interest" description="Disordered" evidence="1">
    <location>
        <begin position="245"/>
        <end position="293"/>
    </location>
</feature>
<evidence type="ECO:0000313" key="3">
    <source>
        <dbReference type="Proteomes" id="UP000494106"/>
    </source>
</evidence>
<sequence>MIVGQRIVGRALTRKVLYYESHAPASRKGFAHFLTQAGEDLAIDGNWNEEPQVSRGSGQANLIITALNKHELECSHMVGQGHRAAAMSGYLHGVQAYIRQECPLTLYVHCSAHSLNLAIADLCSQADVQNYVGIVQSVGSFLRHSAQRTAILKDEGVIFISKRVNLSVSQEQLEVQTTSSVSKAMVHKSEQQEEATREEVERTSEPKAGRAGRSSQIATKSVAKEVASKEFEGDAAGYIHLVESEGGSDEEEVGGSGSEPEVDEITQSDRDSANEIEQPSAQPSESSNNEEDISAGQCNNYYFTRHNGSPHHQIFVVEVFCGGGFVSVHVCVEARRQDVLPTMDLGLGLGITASAKRFAGSKYRQWKFQTKLTLQGKGLGDHITSSFAPAGIDPTEWKNYDAKAMYIVTAGMEFTQVSLIETCDSTYDMFTKLDSIYDQKS</sequence>
<dbReference type="OrthoDB" id="6598476at2759"/>
<evidence type="ECO:0000256" key="1">
    <source>
        <dbReference type="SAM" id="MobiDB-lite"/>
    </source>
</evidence>
<comment type="caution">
    <text evidence="2">The sequence shown here is derived from an EMBL/GenBank/DDBJ whole genome shotgun (WGS) entry which is preliminary data.</text>
</comment>
<feature type="region of interest" description="Disordered" evidence="1">
    <location>
        <begin position="177"/>
        <end position="221"/>
    </location>
</feature>
<proteinExistence type="predicted"/>
<dbReference type="Proteomes" id="UP000494106">
    <property type="component" value="Unassembled WGS sequence"/>
</dbReference>
<feature type="compositionally biased region" description="Polar residues" evidence="1">
    <location>
        <begin position="275"/>
        <end position="287"/>
    </location>
</feature>
<dbReference type="EMBL" id="CADEBC010000543">
    <property type="protein sequence ID" value="CAB3251173.1"/>
    <property type="molecule type" value="Genomic_DNA"/>
</dbReference>
<accession>A0A8S1AVD6</accession>
<protein>
    <recommendedName>
        <fullName evidence="4">DUF4371 domain-containing protein</fullName>
    </recommendedName>
</protein>
<dbReference type="PANTHER" id="PTHR45749">
    <property type="match status" value="1"/>
</dbReference>
<evidence type="ECO:0000313" key="2">
    <source>
        <dbReference type="EMBL" id="CAB3251173.1"/>
    </source>
</evidence>
<feature type="compositionally biased region" description="Basic and acidic residues" evidence="1">
    <location>
        <begin position="187"/>
        <end position="208"/>
    </location>
</feature>
<dbReference type="PANTHER" id="PTHR45749:SF37">
    <property type="entry name" value="OS05G0311600 PROTEIN"/>
    <property type="match status" value="1"/>
</dbReference>
<dbReference type="AlphaFoldDB" id="A0A8S1AVD6"/>
<reference evidence="2 3" key="1">
    <citation type="submission" date="2020-04" db="EMBL/GenBank/DDBJ databases">
        <authorList>
            <person name="Wallbank WR R."/>
            <person name="Pardo Diaz C."/>
            <person name="Kozak K."/>
            <person name="Martin S."/>
            <person name="Jiggins C."/>
            <person name="Moest M."/>
            <person name="Warren A I."/>
            <person name="Byers J.R.P. K."/>
            <person name="Montejo-Kovacevich G."/>
            <person name="Yen C E."/>
        </authorList>
    </citation>
    <scope>NUCLEOTIDE SEQUENCE [LARGE SCALE GENOMIC DNA]</scope>
</reference>